<feature type="chain" id="PRO_5046865557" evidence="2">
    <location>
        <begin position="29"/>
        <end position="248"/>
    </location>
</feature>
<keyword evidence="1" id="KW-0813">Transport</keyword>
<accession>A0ABU3SY01</accession>
<evidence type="ECO:0000256" key="2">
    <source>
        <dbReference type="SAM" id="SignalP"/>
    </source>
</evidence>
<dbReference type="InterPro" id="IPR037066">
    <property type="entry name" value="Plug_dom_sf"/>
</dbReference>
<evidence type="ECO:0000313" key="5">
    <source>
        <dbReference type="Proteomes" id="UP001247805"/>
    </source>
</evidence>
<name>A0ABU3SY01_9ALTE</name>
<keyword evidence="2" id="KW-0732">Signal</keyword>
<keyword evidence="5" id="KW-1185">Reference proteome</keyword>
<keyword evidence="4" id="KW-0675">Receptor</keyword>
<comment type="similarity">
    <text evidence="1">Belongs to the TonB-dependent receptor family.</text>
</comment>
<dbReference type="Pfam" id="PF07715">
    <property type="entry name" value="Plug"/>
    <property type="match status" value="1"/>
</dbReference>
<keyword evidence="1" id="KW-0812">Transmembrane</keyword>
<organism evidence="4 5">
    <name type="scientific">Paraglaciecola aquimarina</name>
    <dbReference type="NCBI Taxonomy" id="1235557"/>
    <lineage>
        <taxon>Bacteria</taxon>
        <taxon>Pseudomonadati</taxon>
        <taxon>Pseudomonadota</taxon>
        <taxon>Gammaproteobacteria</taxon>
        <taxon>Alteromonadales</taxon>
        <taxon>Alteromonadaceae</taxon>
        <taxon>Paraglaciecola</taxon>
    </lineage>
</organism>
<dbReference type="Proteomes" id="UP001247805">
    <property type="component" value="Unassembled WGS sequence"/>
</dbReference>
<dbReference type="SUPFAM" id="SSF56935">
    <property type="entry name" value="Porins"/>
    <property type="match status" value="1"/>
</dbReference>
<feature type="domain" description="TonB-dependent receptor plug" evidence="3">
    <location>
        <begin position="55"/>
        <end position="155"/>
    </location>
</feature>
<gene>
    <name evidence="4" type="ORF">RS130_14110</name>
</gene>
<evidence type="ECO:0000256" key="1">
    <source>
        <dbReference type="PROSITE-ProRule" id="PRU01360"/>
    </source>
</evidence>
<dbReference type="PANTHER" id="PTHR40980:SF3">
    <property type="entry name" value="TONB-DEPENDENT RECEPTOR-LIKE BETA-BARREL DOMAIN-CONTAINING PROTEIN"/>
    <property type="match status" value="1"/>
</dbReference>
<dbReference type="InterPro" id="IPR012910">
    <property type="entry name" value="Plug_dom"/>
</dbReference>
<sequence length="248" mass="26743">MKNTLNNTKVLPIALAISSALSANPSFAQQADNTEVIQVSGIRSSLIESMDLKKNASSIQDSIVAEDIGKFPDQNVAESLQRITGVMIDRTNGEGSKVTVRGFGPKFNAVHLNDRIIATTDVGREFDFQSLPSELISGADVVKASRANISEGSMGAYINVRTARPLDNPGFQAAGSINAKYNDLAEEFDPKISAIVSNTFADDSIGVLFGVSVLDITNRIDSAGANRWAFFDAADTAFALRPYHRRKW</sequence>
<dbReference type="PANTHER" id="PTHR40980">
    <property type="entry name" value="PLUG DOMAIN-CONTAINING PROTEIN"/>
    <property type="match status" value="1"/>
</dbReference>
<evidence type="ECO:0000313" key="4">
    <source>
        <dbReference type="EMBL" id="MDU0354889.1"/>
    </source>
</evidence>
<proteinExistence type="inferred from homology"/>
<comment type="caution">
    <text evidence="4">The sequence shown here is derived from an EMBL/GenBank/DDBJ whole genome shotgun (WGS) entry which is preliminary data.</text>
</comment>
<protein>
    <submittedName>
        <fullName evidence="4">TonB-dependent receptor plug domain-containing protein</fullName>
    </submittedName>
</protein>
<dbReference type="Gene3D" id="2.170.130.10">
    <property type="entry name" value="TonB-dependent receptor, plug domain"/>
    <property type="match status" value="1"/>
</dbReference>
<dbReference type="InterPro" id="IPR039426">
    <property type="entry name" value="TonB-dep_rcpt-like"/>
</dbReference>
<keyword evidence="1" id="KW-0998">Cell outer membrane</keyword>
<evidence type="ECO:0000259" key="3">
    <source>
        <dbReference type="Pfam" id="PF07715"/>
    </source>
</evidence>
<comment type="subcellular location">
    <subcellularLocation>
        <location evidence="1">Cell outer membrane</location>
        <topology evidence="1">Multi-pass membrane protein</topology>
    </subcellularLocation>
</comment>
<feature type="signal peptide" evidence="2">
    <location>
        <begin position="1"/>
        <end position="28"/>
    </location>
</feature>
<keyword evidence="1" id="KW-1134">Transmembrane beta strand</keyword>
<keyword evidence="1" id="KW-0472">Membrane</keyword>
<dbReference type="RefSeq" id="WP_316026459.1">
    <property type="nucleotide sequence ID" value="NZ_JAWDIO010000002.1"/>
</dbReference>
<reference evidence="4 5" key="1">
    <citation type="submission" date="2023-10" db="EMBL/GenBank/DDBJ databases">
        <title>Glaciecola aquimarina strain GGW-M5 nov., isolated from a coastal seawater.</title>
        <authorList>
            <person name="Bayburt H."/>
            <person name="Kim J.M."/>
            <person name="Choi B.J."/>
            <person name="Jeon C.O."/>
        </authorList>
    </citation>
    <scope>NUCLEOTIDE SEQUENCE [LARGE SCALE GENOMIC DNA]</scope>
    <source>
        <strain evidence="4 5">KCTC 32108</strain>
    </source>
</reference>
<dbReference type="EMBL" id="JAWDIO010000002">
    <property type="protein sequence ID" value="MDU0354889.1"/>
    <property type="molecule type" value="Genomic_DNA"/>
</dbReference>
<dbReference type="PROSITE" id="PS52016">
    <property type="entry name" value="TONB_DEPENDENT_REC_3"/>
    <property type="match status" value="1"/>
</dbReference>